<comment type="caution">
    <text evidence="2">The sequence shown here is derived from an EMBL/GenBank/DDBJ whole genome shotgun (WGS) entry which is preliminary data.</text>
</comment>
<keyword evidence="3" id="KW-1185">Reference proteome</keyword>
<reference evidence="2" key="1">
    <citation type="journal article" date="2014" name="Int. J. Syst. Evol. Microbiol.">
        <title>Complete genome sequence of Corynebacterium casei LMG S-19264T (=DSM 44701T), isolated from a smear-ripened cheese.</title>
        <authorList>
            <consortium name="US DOE Joint Genome Institute (JGI-PGF)"/>
            <person name="Walter F."/>
            <person name="Albersmeier A."/>
            <person name="Kalinowski J."/>
            <person name="Ruckert C."/>
        </authorList>
    </citation>
    <scope>NUCLEOTIDE SEQUENCE</scope>
    <source>
        <strain evidence="2">CGMCC 4.7201</strain>
    </source>
</reference>
<dbReference type="AlphaFoldDB" id="A0A917ZUR5"/>
<dbReference type="Proteomes" id="UP000641932">
    <property type="component" value="Unassembled WGS sequence"/>
</dbReference>
<proteinExistence type="predicted"/>
<organism evidence="2 3">
    <name type="scientific">Wenjunlia tyrosinilytica</name>
    <dbReference type="NCBI Taxonomy" id="1544741"/>
    <lineage>
        <taxon>Bacteria</taxon>
        <taxon>Bacillati</taxon>
        <taxon>Actinomycetota</taxon>
        <taxon>Actinomycetes</taxon>
        <taxon>Kitasatosporales</taxon>
        <taxon>Streptomycetaceae</taxon>
        <taxon>Wenjunlia</taxon>
    </lineage>
</organism>
<gene>
    <name evidence="2" type="ORF">GCM10012280_48100</name>
</gene>
<feature type="region of interest" description="Disordered" evidence="1">
    <location>
        <begin position="199"/>
        <end position="218"/>
    </location>
</feature>
<accession>A0A917ZUR5</accession>
<dbReference type="EMBL" id="BMMS01000022">
    <property type="protein sequence ID" value="GGO94084.1"/>
    <property type="molecule type" value="Genomic_DNA"/>
</dbReference>
<sequence length="255" mass="26084">MSSTPSSSGPATPRLSAAQRRAVNGADPDTGEMDAAPATCRALVAAGLAVKYGQRGAHYLTRRGWQVRDGADGAPGGTPEPTAEEAPPGPEVFAAATGDGPRTSDTEGRRRAVATAWAGLLEIRRVTGADEAAVAAPAAWERARMVSAVALALEGAGITPSAVDASGRHVRDGYRVAESSSQPHAVSVSWMSAQSAAGRASAPTAPAPAPAAEAEGEVRRQLGRCAHALERAGWHATEHTDRAGHRFLLASPKHA</sequence>
<evidence type="ECO:0000256" key="1">
    <source>
        <dbReference type="SAM" id="MobiDB-lite"/>
    </source>
</evidence>
<name>A0A917ZUR5_9ACTN</name>
<dbReference type="RefSeq" id="WP_189133871.1">
    <property type="nucleotide sequence ID" value="NZ_BMMS01000022.1"/>
</dbReference>
<feature type="region of interest" description="Disordered" evidence="1">
    <location>
        <begin position="1"/>
        <end position="34"/>
    </location>
</feature>
<protein>
    <submittedName>
        <fullName evidence="2">Uncharacterized protein</fullName>
    </submittedName>
</protein>
<feature type="region of interest" description="Disordered" evidence="1">
    <location>
        <begin position="67"/>
        <end position="110"/>
    </location>
</feature>
<feature type="compositionally biased region" description="Low complexity" evidence="1">
    <location>
        <begin position="1"/>
        <end position="13"/>
    </location>
</feature>
<evidence type="ECO:0000313" key="2">
    <source>
        <dbReference type="EMBL" id="GGO94084.1"/>
    </source>
</evidence>
<feature type="compositionally biased region" description="Low complexity" evidence="1">
    <location>
        <begin position="77"/>
        <end position="86"/>
    </location>
</feature>
<reference evidence="2" key="2">
    <citation type="submission" date="2020-09" db="EMBL/GenBank/DDBJ databases">
        <authorList>
            <person name="Sun Q."/>
            <person name="Zhou Y."/>
        </authorList>
    </citation>
    <scope>NUCLEOTIDE SEQUENCE</scope>
    <source>
        <strain evidence="2">CGMCC 4.7201</strain>
    </source>
</reference>
<evidence type="ECO:0000313" key="3">
    <source>
        <dbReference type="Proteomes" id="UP000641932"/>
    </source>
</evidence>